<evidence type="ECO:0000256" key="1">
    <source>
        <dbReference type="SAM" id="MobiDB-lite"/>
    </source>
</evidence>
<dbReference type="InterPro" id="IPR001810">
    <property type="entry name" value="F-box_dom"/>
</dbReference>
<accession>A0A8H6XNQ8</accession>
<keyword evidence="4" id="KW-1185">Reference proteome</keyword>
<evidence type="ECO:0000313" key="3">
    <source>
        <dbReference type="EMBL" id="KAF7345135.1"/>
    </source>
</evidence>
<feature type="domain" description="F-box" evidence="2">
    <location>
        <begin position="7"/>
        <end position="63"/>
    </location>
</feature>
<protein>
    <recommendedName>
        <fullName evidence="2">F-box domain-containing protein</fullName>
    </recommendedName>
</protein>
<gene>
    <name evidence="3" type="ORF">MSAN_01889600</name>
</gene>
<evidence type="ECO:0000313" key="4">
    <source>
        <dbReference type="Proteomes" id="UP000623467"/>
    </source>
</evidence>
<comment type="caution">
    <text evidence="3">The sequence shown here is derived from an EMBL/GenBank/DDBJ whole genome shotgun (WGS) entry which is preliminary data.</text>
</comment>
<dbReference type="OrthoDB" id="3004025at2759"/>
<feature type="compositionally biased region" description="Basic residues" evidence="1">
    <location>
        <begin position="465"/>
        <end position="486"/>
    </location>
</feature>
<dbReference type="Gene3D" id="1.20.1280.50">
    <property type="match status" value="1"/>
</dbReference>
<dbReference type="Gene3D" id="3.80.10.10">
    <property type="entry name" value="Ribonuclease Inhibitor"/>
    <property type="match status" value="1"/>
</dbReference>
<dbReference type="AlphaFoldDB" id="A0A8H6XNQ8"/>
<dbReference type="Proteomes" id="UP000623467">
    <property type="component" value="Unassembled WGS sequence"/>
</dbReference>
<proteinExistence type="predicted"/>
<feature type="region of interest" description="Disordered" evidence="1">
    <location>
        <begin position="458"/>
        <end position="500"/>
    </location>
</feature>
<dbReference type="SUPFAM" id="SSF52047">
    <property type="entry name" value="RNI-like"/>
    <property type="match status" value="1"/>
</dbReference>
<dbReference type="PROSITE" id="PS50181">
    <property type="entry name" value="FBOX"/>
    <property type="match status" value="1"/>
</dbReference>
<dbReference type="EMBL" id="JACAZH010000020">
    <property type="protein sequence ID" value="KAF7345135.1"/>
    <property type="molecule type" value="Genomic_DNA"/>
</dbReference>
<dbReference type="SUPFAM" id="SSF81383">
    <property type="entry name" value="F-box domain"/>
    <property type="match status" value="1"/>
</dbReference>
<dbReference type="InterPro" id="IPR032675">
    <property type="entry name" value="LRR_dom_sf"/>
</dbReference>
<evidence type="ECO:0000259" key="2">
    <source>
        <dbReference type="PROSITE" id="PS50181"/>
    </source>
</evidence>
<name>A0A8H6XNQ8_9AGAR</name>
<reference evidence="3" key="1">
    <citation type="submission" date="2020-05" db="EMBL/GenBank/DDBJ databases">
        <title>Mycena genomes resolve the evolution of fungal bioluminescence.</title>
        <authorList>
            <person name="Tsai I.J."/>
        </authorList>
    </citation>
    <scope>NUCLEOTIDE SEQUENCE</scope>
    <source>
        <strain evidence="3">160909Yilan</strain>
    </source>
</reference>
<organism evidence="3 4">
    <name type="scientific">Mycena sanguinolenta</name>
    <dbReference type="NCBI Taxonomy" id="230812"/>
    <lineage>
        <taxon>Eukaryota</taxon>
        <taxon>Fungi</taxon>
        <taxon>Dikarya</taxon>
        <taxon>Basidiomycota</taxon>
        <taxon>Agaricomycotina</taxon>
        <taxon>Agaricomycetes</taxon>
        <taxon>Agaricomycetidae</taxon>
        <taxon>Agaricales</taxon>
        <taxon>Marasmiineae</taxon>
        <taxon>Mycenaceae</taxon>
        <taxon>Mycena</taxon>
    </lineage>
</organism>
<sequence>MNHIHQQLTLETLPDDVLIEILRLVARYPVSETRPLPFPIVASRVNRRFRTVALTAPELWSTIRLSRHARSWHWAPIFLSRSGSYPLDISISLEDYEAESRFGADAPIPLPRALAIRNYADSWSSPPVAAALESAHMSMVDNAWDEPDSLPPLAHADLGAFKAIHTLDIDFGTSHDPPDILRTILGSSASLRTLIMRTFPAAMHLVSAPIEATTIISLAVSFGSDNFSNSGNFSDLTRAFSFPNLEYLEIMGGSLTVSDEYHTPTNLFPNLHTLRLEGIDFTPIGLASIQSFSHGITTLELICTANNHHLLAPRANQRWPALDSLTVCTSDTINLWWLPQFLAMRAVTNAVSTLMLSPWLPRFTLPYDMQEPEIRWLQDGFSRGLMDGISGGCDFYLDEHNIRIKDFRYVEVPERPSCIHCALLWYEAVELEFEDDTRQTDEAIAEAFKATGEVARAKGMGRELKKTKKHQNRRAGRMKNPARRKGQRYDFEENFSLTSG</sequence>
<dbReference type="InterPro" id="IPR036047">
    <property type="entry name" value="F-box-like_dom_sf"/>
</dbReference>